<reference evidence="2 4" key="3">
    <citation type="submission" date="2014-11" db="EMBL/GenBank/DDBJ databases">
        <authorList>
            <person name="Wibberg Daniel"/>
        </authorList>
    </citation>
    <scope>NUCLEOTIDE SEQUENCE [LARGE SCALE GENOMIC DNA]</scope>
    <source>
        <strain evidence="2">Rhizoctonia solani AG1-IB 7/3/14</strain>
    </source>
</reference>
<name>M5C3K4_THACB</name>
<evidence type="ECO:0000313" key="2">
    <source>
        <dbReference type="EMBL" id="CEL62129.1"/>
    </source>
</evidence>
<reference evidence="1 3" key="2">
    <citation type="journal article" date="2013" name="J. Biotechnol.">
        <title>Establishment and interpretation of the genome sequence of the phytopathogenic fungus Rhizoctonia solani AG1-IB isolate 7/3/14.</title>
        <authorList>
            <person name="Wibberg D.W."/>
            <person name="Jelonek L.J."/>
            <person name="Rupp O.R."/>
            <person name="Hennig M.H."/>
            <person name="Eikmeyer F.E."/>
            <person name="Goesmann A.G."/>
            <person name="Hartmann A.H."/>
            <person name="Borriss R.B."/>
            <person name="Grosch R.G."/>
            <person name="Puehler A.P."/>
            <person name="Schlueter A.S."/>
        </authorList>
    </citation>
    <scope>NUCLEOTIDE SEQUENCE [LARGE SCALE GENOMIC DNA]</scope>
    <source>
        <strain evidence="3">AG1-IB / isolate 7/3/14</strain>
        <strain evidence="1">Isolate 7/3/14</strain>
    </source>
</reference>
<sequence length="89" mass="9967">MSESSSKFVILNASGSNWHTWQTTAKFELKSHKVWKHFDPANTASSPPTKYSPEDQVKIEKGVDPSSLIVLPSYTTWEEKCDVAIARLA</sequence>
<evidence type="ECO:0008006" key="5">
    <source>
        <dbReference type="Google" id="ProtNLM"/>
    </source>
</evidence>
<keyword evidence="4" id="KW-1185">Reference proteome</keyword>
<dbReference type="EMBL" id="CAOJ01012361">
    <property type="protein sequence ID" value="CCO33934.1"/>
    <property type="molecule type" value="Genomic_DNA"/>
</dbReference>
<gene>
    <name evidence="1" type="ORF">BN14_08022</name>
    <name evidence="2" type="ORF">RSOLAG1IB_12504</name>
</gene>
<dbReference type="AlphaFoldDB" id="M5C3K4"/>
<accession>M5C3K4</accession>
<dbReference type="HOGENOM" id="CLU_2456319_0_0_1"/>
<evidence type="ECO:0000313" key="3">
    <source>
        <dbReference type="Proteomes" id="UP000012065"/>
    </source>
</evidence>
<reference evidence="1" key="1">
    <citation type="submission" date="2012-10" db="EMBL/GenBank/DDBJ databases">
        <authorList>
            <person name="Jelonek L."/>
        </authorList>
    </citation>
    <scope>NUCLEOTIDE SEQUENCE</scope>
    <source>
        <strain evidence="1">Isolate 7/3/14</strain>
    </source>
</reference>
<proteinExistence type="predicted"/>
<dbReference type="EMBL" id="LN679714">
    <property type="protein sequence ID" value="CEL62129.1"/>
    <property type="molecule type" value="Genomic_DNA"/>
</dbReference>
<dbReference type="Proteomes" id="UP000059188">
    <property type="component" value="Unassembled WGS sequence"/>
</dbReference>
<dbReference type="Proteomes" id="UP000012065">
    <property type="component" value="Unassembled WGS sequence"/>
</dbReference>
<evidence type="ECO:0000313" key="4">
    <source>
        <dbReference type="Proteomes" id="UP000059188"/>
    </source>
</evidence>
<protein>
    <recommendedName>
        <fullName evidence="5">DUF4219 domain-containing protein</fullName>
    </recommendedName>
</protein>
<organism evidence="1 3">
    <name type="scientific">Thanatephorus cucumeris (strain AG1-IB / isolate 7/3/14)</name>
    <name type="common">Lettuce bottom rot fungus</name>
    <name type="synonym">Rhizoctonia solani</name>
    <dbReference type="NCBI Taxonomy" id="1108050"/>
    <lineage>
        <taxon>Eukaryota</taxon>
        <taxon>Fungi</taxon>
        <taxon>Dikarya</taxon>
        <taxon>Basidiomycota</taxon>
        <taxon>Agaricomycotina</taxon>
        <taxon>Agaricomycetes</taxon>
        <taxon>Cantharellales</taxon>
        <taxon>Ceratobasidiaceae</taxon>
        <taxon>Rhizoctonia</taxon>
        <taxon>Rhizoctonia solani AG-1</taxon>
    </lineage>
</organism>
<evidence type="ECO:0000313" key="1">
    <source>
        <dbReference type="EMBL" id="CCO33934.1"/>
    </source>
</evidence>